<evidence type="ECO:0000256" key="2">
    <source>
        <dbReference type="ARBA" id="ARBA00022747"/>
    </source>
</evidence>
<keyword evidence="5" id="KW-0255">Endonuclease</keyword>
<comment type="similarity">
    <text evidence="1">Belongs to the type-I restriction system S methylase family.</text>
</comment>
<dbReference type="CDD" id="cd17267">
    <property type="entry name" value="RMtype1_S_EcoAO83I-TRD1-CR1_like"/>
    <property type="match status" value="1"/>
</dbReference>
<evidence type="ECO:0000313" key="6">
    <source>
        <dbReference type="Proteomes" id="UP001597546"/>
    </source>
</evidence>
<gene>
    <name evidence="5" type="ORF">ACFSSE_13300</name>
</gene>
<sequence>MIKITTTELGELVEFQRGYDLPKSEFKTGNIPVISSNGVLGYHNVAKVKSPGITIGRSGTVGLPHLIKQDFFPHNTSLFIKDFKGNNVKYIFYLLKSLKLNDYKSGSGVPTMNRNHLHPIKVLCYKDTPPKNKSPQYFLH</sequence>
<dbReference type="InterPro" id="IPR000055">
    <property type="entry name" value="Restrct_endonuc_typeI_TRD"/>
</dbReference>
<dbReference type="RefSeq" id="WP_379040385.1">
    <property type="nucleotide sequence ID" value="NZ_JBHSKW010000003.1"/>
</dbReference>
<dbReference type="SUPFAM" id="SSF116734">
    <property type="entry name" value="DNA methylase specificity domain"/>
    <property type="match status" value="1"/>
</dbReference>
<organism evidence="5 6">
    <name type="scientific">Pedobacter alpinus</name>
    <dbReference type="NCBI Taxonomy" id="1590643"/>
    <lineage>
        <taxon>Bacteria</taxon>
        <taxon>Pseudomonadati</taxon>
        <taxon>Bacteroidota</taxon>
        <taxon>Sphingobacteriia</taxon>
        <taxon>Sphingobacteriales</taxon>
        <taxon>Sphingobacteriaceae</taxon>
        <taxon>Pedobacter</taxon>
    </lineage>
</organism>
<keyword evidence="6" id="KW-1185">Reference proteome</keyword>
<evidence type="ECO:0000259" key="4">
    <source>
        <dbReference type="Pfam" id="PF01420"/>
    </source>
</evidence>
<dbReference type="GO" id="GO:0016787">
    <property type="term" value="F:hydrolase activity"/>
    <property type="evidence" value="ECO:0007669"/>
    <property type="project" value="UniProtKB-KW"/>
</dbReference>
<name>A0ABW5TUB8_9SPHI</name>
<dbReference type="Proteomes" id="UP001597546">
    <property type="component" value="Unassembled WGS sequence"/>
</dbReference>
<dbReference type="InterPro" id="IPR044946">
    <property type="entry name" value="Restrct_endonuc_typeI_TRD_sf"/>
</dbReference>
<proteinExistence type="inferred from homology"/>
<dbReference type="Pfam" id="PF01420">
    <property type="entry name" value="Methylase_S"/>
    <property type="match status" value="1"/>
</dbReference>
<evidence type="ECO:0000313" key="5">
    <source>
        <dbReference type="EMBL" id="MFD2732679.1"/>
    </source>
</evidence>
<reference evidence="6" key="1">
    <citation type="journal article" date="2019" name="Int. J. Syst. Evol. Microbiol.">
        <title>The Global Catalogue of Microorganisms (GCM) 10K type strain sequencing project: providing services to taxonomists for standard genome sequencing and annotation.</title>
        <authorList>
            <consortium name="The Broad Institute Genomics Platform"/>
            <consortium name="The Broad Institute Genome Sequencing Center for Infectious Disease"/>
            <person name="Wu L."/>
            <person name="Ma J."/>
        </authorList>
    </citation>
    <scope>NUCLEOTIDE SEQUENCE [LARGE SCALE GENOMIC DNA]</scope>
    <source>
        <strain evidence="6">KCTC 42456</strain>
    </source>
</reference>
<dbReference type="GO" id="GO:0004519">
    <property type="term" value="F:endonuclease activity"/>
    <property type="evidence" value="ECO:0007669"/>
    <property type="project" value="UniProtKB-KW"/>
</dbReference>
<dbReference type="Gene3D" id="3.90.220.20">
    <property type="entry name" value="DNA methylase specificity domains"/>
    <property type="match status" value="1"/>
</dbReference>
<keyword evidence="5" id="KW-0378">Hydrolase</keyword>
<accession>A0ABW5TUB8</accession>
<keyword evidence="3" id="KW-0238">DNA-binding</keyword>
<evidence type="ECO:0000256" key="1">
    <source>
        <dbReference type="ARBA" id="ARBA00010923"/>
    </source>
</evidence>
<dbReference type="EMBL" id="JBHULV010000046">
    <property type="protein sequence ID" value="MFD2732679.1"/>
    <property type="molecule type" value="Genomic_DNA"/>
</dbReference>
<evidence type="ECO:0000256" key="3">
    <source>
        <dbReference type="ARBA" id="ARBA00023125"/>
    </source>
</evidence>
<dbReference type="EC" id="3.1.21.-" evidence="5"/>
<protein>
    <submittedName>
        <fullName evidence="5">Restriction endonuclease subunit S</fullName>
        <ecNumber evidence="5">3.1.21.-</ecNumber>
    </submittedName>
</protein>
<feature type="domain" description="Type I restriction modification DNA specificity" evidence="4">
    <location>
        <begin position="5"/>
        <end position="121"/>
    </location>
</feature>
<comment type="caution">
    <text evidence="5">The sequence shown here is derived from an EMBL/GenBank/DDBJ whole genome shotgun (WGS) entry which is preliminary data.</text>
</comment>
<keyword evidence="5" id="KW-0540">Nuclease</keyword>
<keyword evidence="2" id="KW-0680">Restriction system</keyword>